<dbReference type="EMBL" id="BLLF01001185">
    <property type="protein sequence ID" value="GFH17672.1"/>
    <property type="molecule type" value="Genomic_DNA"/>
</dbReference>
<evidence type="ECO:0000256" key="1">
    <source>
        <dbReference type="SAM" id="MobiDB-lite"/>
    </source>
</evidence>
<feature type="region of interest" description="Disordered" evidence="1">
    <location>
        <begin position="49"/>
        <end position="70"/>
    </location>
</feature>
<name>A0A699ZP57_HAELA</name>
<proteinExistence type="predicted"/>
<evidence type="ECO:0000313" key="3">
    <source>
        <dbReference type="Proteomes" id="UP000485058"/>
    </source>
</evidence>
<gene>
    <name evidence="2" type="ORF">HaLaN_14355</name>
</gene>
<evidence type="ECO:0000313" key="2">
    <source>
        <dbReference type="EMBL" id="GFH17672.1"/>
    </source>
</evidence>
<reference evidence="2 3" key="1">
    <citation type="submission" date="2020-02" db="EMBL/GenBank/DDBJ databases">
        <title>Draft genome sequence of Haematococcus lacustris strain NIES-144.</title>
        <authorList>
            <person name="Morimoto D."/>
            <person name="Nakagawa S."/>
            <person name="Yoshida T."/>
            <person name="Sawayama S."/>
        </authorList>
    </citation>
    <scope>NUCLEOTIDE SEQUENCE [LARGE SCALE GENOMIC DNA]</scope>
    <source>
        <strain evidence="2 3">NIES-144</strain>
    </source>
</reference>
<accession>A0A699ZP57</accession>
<organism evidence="2 3">
    <name type="scientific">Haematococcus lacustris</name>
    <name type="common">Green alga</name>
    <name type="synonym">Haematococcus pluvialis</name>
    <dbReference type="NCBI Taxonomy" id="44745"/>
    <lineage>
        <taxon>Eukaryota</taxon>
        <taxon>Viridiplantae</taxon>
        <taxon>Chlorophyta</taxon>
        <taxon>core chlorophytes</taxon>
        <taxon>Chlorophyceae</taxon>
        <taxon>CS clade</taxon>
        <taxon>Chlamydomonadales</taxon>
        <taxon>Haematococcaceae</taxon>
        <taxon>Haematococcus</taxon>
    </lineage>
</organism>
<protein>
    <submittedName>
        <fullName evidence="2">Uncharacterized protein</fullName>
    </submittedName>
</protein>
<dbReference type="Proteomes" id="UP000485058">
    <property type="component" value="Unassembled WGS sequence"/>
</dbReference>
<comment type="caution">
    <text evidence="2">The sequence shown here is derived from an EMBL/GenBank/DDBJ whole genome shotgun (WGS) entry which is preliminary data.</text>
</comment>
<sequence>GSRAQLLLHQKDEHFMELEVAAIQHSLQLVGQGATPKLRDRTLLSLPHSLTKEPMSPSNRQAHGKIPQHQHTCAHMRLHALQPLLLHPPPLPLAPPFSRAGEGWWMEQGEGSNG</sequence>
<keyword evidence="3" id="KW-1185">Reference proteome</keyword>
<dbReference type="AlphaFoldDB" id="A0A699ZP57"/>
<feature type="non-terminal residue" evidence="2">
    <location>
        <position position="1"/>
    </location>
</feature>